<protein>
    <submittedName>
        <fullName evidence="3">Uncharacterized protein</fullName>
    </submittedName>
</protein>
<sequence>MIFYYMFIAVFGVFVVVFLSVGIFAIAQNRLQPLEKRLDRARRDLLKKETKAGASELRSGAYSKVTPEMLRDIANSEGFCFVDELERSLNFQRSVVQSGGEKSGTLQGSRNDMDRALGYKRHQEHLENTLSEAADAADLTLRRDELGALPKAEILRTAQEHGWAFRDEEITGNEWRLLFRRENPRGEVRGPVAT</sequence>
<dbReference type="Proteomes" id="UP000569329">
    <property type="component" value="Unassembled WGS sequence"/>
</dbReference>
<keyword evidence="2" id="KW-0812">Transmembrane</keyword>
<evidence type="ECO:0000256" key="2">
    <source>
        <dbReference type="SAM" id="Phobius"/>
    </source>
</evidence>
<accession>A0A839E192</accession>
<evidence type="ECO:0000256" key="1">
    <source>
        <dbReference type="SAM" id="Coils"/>
    </source>
</evidence>
<comment type="caution">
    <text evidence="3">The sequence shown here is derived from an EMBL/GenBank/DDBJ whole genome shotgun (WGS) entry which is preliminary data.</text>
</comment>
<dbReference type="RefSeq" id="WP_182544682.1">
    <property type="nucleotide sequence ID" value="NZ_JACGWZ010000003.1"/>
</dbReference>
<keyword evidence="2" id="KW-0472">Membrane</keyword>
<feature type="transmembrane region" description="Helical" evidence="2">
    <location>
        <begin position="6"/>
        <end position="27"/>
    </location>
</feature>
<dbReference type="AlphaFoldDB" id="A0A839E192"/>
<feature type="coiled-coil region" evidence="1">
    <location>
        <begin position="24"/>
        <end position="51"/>
    </location>
</feature>
<reference evidence="3 4" key="1">
    <citation type="submission" date="2020-07" db="EMBL/GenBank/DDBJ databases">
        <title>Sequencing the genomes of 1000 actinobacteria strains.</title>
        <authorList>
            <person name="Klenk H.-P."/>
        </authorList>
    </citation>
    <scope>NUCLEOTIDE SEQUENCE [LARGE SCALE GENOMIC DNA]</scope>
    <source>
        <strain evidence="3 4">DSM 45975</strain>
    </source>
</reference>
<keyword evidence="1" id="KW-0175">Coiled coil</keyword>
<name>A0A839E192_9PSEU</name>
<keyword evidence="2" id="KW-1133">Transmembrane helix</keyword>
<gene>
    <name evidence="3" type="ORF">FHX42_002868</name>
</gene>
<evidence type="ECO:0000313" key="3">
    <source>
        <dbReference type="EMBL" id="MBA8825517.1"/>
    </source>
</evidence>
<proteinExistence type="predicted"/>
<dbReference type="EMBL" id="JACGWZ010000003">
    <property type="protein sequence ID" value="MBA8825517.1"/>
    <property type="molecule type" value="Genomic_DNA"/>
</dbReference>
<keyword evidence="4" id="KW-1185">Reference proteome</keyword>
<evidence type="ECO:0000313" key="4">
    <source>
        <dbReference type="Proteomes" id="UP000569329"/>
    </source>
</evidence>
<organism evidence="3 4">
    <name type="scientific">Halosaccharopolyspora lacisalsi</name>
    <dbReference type="NCBI Taxonomy" id="1000566"/>
    <lineage>
        <taxon>Bacteria</taxon>
        <taxon>Bacillati</taxon>
        <taxon>Actinomycetota</taxon>
        <taxon>Actinomycetes</taxon>
        <taxon>Pseudonocardiales</taxon>
        <taxon>Pseudonocardiaceae</taxon>
        <taxon>Halosaccharopolyspora</taxon>
    </lineage>
</organism>